<evidence type="ECO:0000256" key="7">
    <source>
        <dbReference type="ARBA" id="ARBA00018236"/>
    </source>
</evidence>
<name>A0A9P1GX26_9PEZI</name>
<evidence type="ECO:0000259" key="14">
    <source>
        <dbReference type="Pfam" id="PF20511"/>
    </source>
</evidence>
<evidence type="ECO:0000256" key="12">
    <source>
        <dbReference type="ARBA" id="ARBA00030762"/>
    </source>
</evidence>
<dbReference type="Gene3D" id="1.10.441.10">
    <property type="entry name" value="Phosphomannose Isomerase, domain 2"/>
    <property type="match status" value="1"/>
</dbReference>
<evidence type="ECO:0000313" key="16">
    <source>
        <dbReference type="Proteomes" id="UP000838763"/>
    </source>
</evidence>
<evidence type="ECO:0000256" key="11">
    <source>
        <dbReference type="ARBA" id="ARBA00029741"/>
    </source>
</evidence>
<dbReference type="OrthoDB" id="6605218at2759"/>
<dbReference type="PANTHER" id="PTHR10309">
    <property type="entry name" value="MANNOSE-6-PHOSPHATE ISOMERASE"/>
    <property type="match status" value="1"/>
</dbReference>
<dbReference type="CDD" id="cd07011">
    <property type="entry name" value="cupin_PMI_type_I_N"/>
    <property type="match status" value="1"/>
</dbReference>
<dbReference type="Pfam" id="PF20511">
    <property type="entry name" value="PMI_typeI_cat"/>
    <property type="match status" value="1"/>
</dbReference>
<comment type="pathway">
    <text evidence="4">Nucleotide-sugar biosynthesis; GDP-alpha-D-mannose biosynthesis; alpha-D-mannose 1-phosphate from D-fructose 6-phosphate: step 1/2.</text>
</comment>
<evidence type="ECO:0000256" key="1">
    <source>
        <dbReference type="ARBA" id="ARBA00000757"/>
    </source>
</evidence>
<organism evidence="15 16">
    <name type="scientific">Parascedosporium putredinis</name>
    <dbReference type="NCBI Taxonomy" id="1442378"/>
    <lineage>
        <taxon>Eukaryota</taxon>
        <taxon>Fungi</taxon>
        <taxon>Dikarya</taxon>
        <taxon>Ascomycota</taxon>
        <taxon>Pezizomycotina</taxon>
        <taxon>Sordariomycetes</taxon>
        <taxon>Hypocreomycetidae</taxon>
        <taxon>Microascales</taxon>
        <taxon>Microascaceae</taxon>
        <taxon>Parascedosporium</taxon>
    </lineage>
</organism>
<evidence type="ECO:0000256" key="2">
    <source>
        <dbReference type="ARBA" id="ARBA00001947"/>
    </source>
</evidence>
<comment type="similarity">
    <text evidence="5">Belongs to the mannose-6-phosphate isomerase type 1 family.</text>
</comment>
<feature type="region of interest" description="Disordered" evidence="13">
    <location>
        <begin position="353"/>
        <end position="380"/>
    </location>
</feature>
<dbReference type="Gene3D" id="2.60.120.10">
    <property type="entry name" value="Jelly Rolls"/>
    <property type="match status" value="1"/>
</dbReference>
<dbReference type="InterPro" id="IPR046457">
    <property type="entry name" value="PMI_typeI_cat"/>
</dbReference>
<feature type="domain" description="Phosphomannose isomerase type I catalytic" evidence="14">
    <location>
        <begin position="7"/>
        <end position="136"/>
    </location>
</feature>
<keyword evidence="10" id="KW-0413">Isomerase</keyword>
<dbReference type="EC" id="5.3.1.8" evidence="6"/>
<keyword evidence="9" id="KW-0862">Zinc</keyword>
<dbReference type="InterPro" id="IPR001250">
    <property type="entry name" value="Man6P_Isoase-1"/>
</dbReference>
<dbReference type="SUPFAM" id="SSF51182">
    <property type="entry name" value="RmlC-like cupins"/>
    <property type="match status" value="1"/>
</dbReference>
<evidence type="ECO:0000256" key="4">
    <source>
        <dbReference type="ARBA" id="ARBA00004666"/>
    </source>
</evidence>
<dbReference type="GO" id="GO:0005829">
    <property type="term" value="C:cytosol"/>
    <property type="evidence" value="ECO:0007669"/>
    <property type="project" value="TreeGrafter"/>
</dbReference>
<evidence type="ECO:0000313" key="15">
    <source>
        <dbReference type="EMBL" id="CAI4212319.1"/>
    </source>
</evidence>
<dbReference type="GO" id="GO:0009298">
    <property type="term" value="P:GDP-mannose biosynthetic process"/>
    <property type="evidence" value="ECO:0007669"/>
    <property type="project" value="InterPro"/>
</dbReference>
<dbReference type="GO" id="GO:0008270">
    <property type="term" value="F:zinc ion binding"/>
    <property type="evidence" value="ECO:0007669"/>
    <property type="project" value="InterPro"/>
</dbReference>
<keyword evidence="16" id="KW-1185">Reference proteome</keyword>
<gene>
    <name evidence="15" type="ORF">PPNO1_LOCUS2086</name>
</gene>
<comment type="cofactor">
    <cofactor evidence="2">
        <name>Zn(2+)</name>
        <dbReference type="ChEBI" id="CHEBI:29105"/>
    </cofactor>
</comment>
<dbReference type="InterPro" id="IPR011051">
    <property type="entry name" value="RmlC_Cupin_sf"/>
</dbReference>
<reference evidence="15" key="1">
    <citation type="submission" date="2022-11" db="EMBL/GenBank/DDBJ databases">
        <authorList>
            <person name="Scott C."/>
            <person name="Bruce N."/>
        </authorList>
    </citation>
    <scope>NUCLEOTIDE SEQUENCE</scope>
</reference>
<comment type="catalytic activity">
    <reaction evidence="1">
        <text>D-mannose 6-phosphate = D-fructose 6-phosphate</text>
        <dbReference type="Rhea" id="RHEA:12356"/>
        <dbReference type="ChEBI" id="CHEBI:58735"/>
        <dbReference type="ChEBI" id="CHEBI:61527"/>
        <dbReference type="EC" id="5.3.1.8"/>
    </reaction>
</comment>
<proteinExistence type="inferred from homology"/>
<evidence type="ECO:0000256" key="6">
    <source>
        <dbReference type="ARBA" id="ARBA00011956"/>
    </source>
</evidence>
<evidence type="ECO:0000256" key="5">
    <source>
        <dbReference type="ARBA" id="ARBA00010772"/>
    </source>
</evidence>
<dbReference type="PRINTS" id="PR00714">
    <property type="entry name" value="MAN6PISMRASE"/>
</dbReference>
<accession>A0A9P1GX26</accession>
<evidence type="ECO:0000256" key="10">
    <source>
        <dbReference type="ARBA" id="ARBA00023235"/>
    </source>
</evidence>
<dbReference type="Proteomes" id="UP000838763">
    <property type="component" value="Unassembled WGS sequence"/>
</dbReference>
<comment type="caution">
    <text evidence="15">The sequence shown here is derived from an EMBL/GenBank/DDBJ whole genome shotgun (WGS) entry which is preliminary data.</text>
</comment>
<evidence type="ECO:0000256" key="3">
    <source>
        <dbReference type="ARBA" id="ARBA00002564"/>
    </source>
</evidence>
<dbReference type="GO" id="GO:0005975">
    <property type="term" value="P:carbohydrate metabolic process"/>
    <property type="evidence" value="ECO:0007669"/>
    <property type="project" value="InterPro"/>
</dbReference>
<evidence type="ECO:0000256" key="8">
    <source>
        <dbReference type="ARBA" id="ARBA00022723"/>
    </source>
</evidence>
<comment type="function">
    <text evidence="3">Involved in the synthesis of the GDP-mannose and dolichol-phosphate-mannose required for a number of critical mannosyl transfer reactions.</text>
</comment>
<evidence type="ECO:0000256" key="9">
    <source>
        <dbReference type="ARBA" id="ARBA00022833"/>
    </source>
</evidence>
<dbReference type="InterPro" id="IPR014710">
    <property type="entry name" value="RmlC-like_jellyroll"/>
</dbReference>
<keyword evidence="8" id="KW-0479">Metal-binding</keyword>
<dbReference type="InterPro" id="IPR016305">
    <property type="entry name" value="Mannose-6-P_Isomerase"/>
</dbReference>
<dbReference type="GO" id="GO:0004476">
    <property type="term" value="F:mannose-6-phosphate isomerase activity"/>
    <property type="evidence" value="ECO:0007669"/>
    <property type="project" value="UniProtKB-EC"/>
</dbReference>
<dbReference type="NCBIfam" id="TIGR00218">
    <property type="entry name" value="manA"/>
    <property type="match status" value="1"/>
</dbReference>
<protein>
    <recommendedName>
        <fullName evidence="7">Mannose-6-phosphate isomerase</fullName>
        <ecNumber evidence="6">5.3.1.8</ecNumber>
    </recommendedName>
    <alternativeName>
        <fullName evidence="11">Phosphohexomutase</fullName>
    </alternativeName>
    <alternativeName>
        <fullName evidence="12">Phosphomannose isomerase</fullName>
    </alternativeName>
</protein>
<evidence type="ECO:0000256" key="13">
    <source>
        <dbReference type="SAM" id="MobiDB-lite"/>
    </source>
</evidence>
<dbReference type="EMBL" id="CALLCH030000004">
    <property type="protein sequence ID" value="CAI4212319.1"/>
    <property type="molecule type" value="Genomic_DNA"/>
</dbReference>
<sequence length="558" mass="59547">MTPKVIQLSGSCNNYPWGRKGFQIDDDKVYSEMWFGDYPDFPAKSVETGEPLADILKKHQVELLGENVVKNLDAQLPFLPKILSISKALPLQIHPNKELSDELHKKDPEKFTDPNHKPEIAVALSKFEVFAGWKPLSVVSVLLNIPSLRRFIPEGTTSWTNDTLKEVVRGLLKADEALVKEVEDDLKRRPRSELDHLGAVRVHRPRVLVALLCMNFLVLEPGEALFIPADGIHAYLSGDIVECMARSNNVLNSGFCPRADRDSIDLFAETLTFKALGKKDIMLPAKDSESGAKGYTVEPKPLMNSNKLVSGRYPHFCAATEPPSTNKSAPVINELSTLARNATARATSSDVPILRTGAPSTSLHLPRRRPLSSPRPMAVDTTPGLTVLTRAPLRPHATAAACTLRILALLASASAAGAVAKCLSISADKGRSTRRGKGVDDVRGADEVDGQDAVGRGLRGDTPAVCTTASSAARGGLGERGDGGAVGYVDFVRLELEALGAKGGGGLVERGGGQVGEQEEAAGTEAAGDGEAYSAEAGDGDDFEGGVWVVMVIAVKVV</sequence>
<dbReference type="AlphaFoldDB" id="A0A9P1GX26"/>
<dbReference type="PANTHER" id="PTHR10309:SF4">
    <property type="entry name" value="MANNOSE-6-PHOSPHATE ISOMERASE"/>
    <property type="match status" value="1"/>
</dbReference>